<reference evidence="3 5" key="1">
    <citation type="submission" date="2016-02" db="EMBL/GenBank/DDBJ databases">
        <authorList>
            <person name="Strepis N."/>
        </authorList>
    </citation>
    <scope>NUCLEOTIDE SEQUENCE [LARGE SCALE GENOMIC DNA]</scope>
    <source>
        <strain evidence="3">Trichococcus flocculiformis</strain>
    </source>
</reference>
<feature type="domain" description="Conserved hypothetical protein CHP02679 N terminus" evidence="2">
    <location>
        <begin position="71"/>
        <end position="266"/>
    </location>
</feature>
<dbReference type="Proteomes" id="UP000195947">
    <property type="component" value="Unassembled WGS sequence"/>
</dbReference>
<sequence>MKMIFLKMPVRKVLGVDKLDEKLKEEAIRYFAGKPVMVICIKQIHKKYESFGRFTGTISKSLFKKVDTEPLLTFMGLAQWEWEKTKSIKISDFLRNYEQSKFEPIPFELVVESVSGKQLKTKQELAEDAETEYGSFLVEIGEIYPLFRMVFSRNRNTAYLGWFLKEPTACLAAFRNVAEALRNLPQEYTKLPVFAHRITGNPHAFDSSGLTGQLLFTMLYQQYAEAESAQAMNGFLSKAELENEIYGLFKIIKDDIMNFTAVNGLIAYRGKEPIAMWQDACLDRIPWNVPVRQLLDISWIRPGKGKQIFLIENSGVYSILLDAFPDCPMVCTNGQFRYAVWLLLERIPDEGITLYYSGDFDPEGLLMADTLKRRYGEKLQLIGMTTDHYLASKPVTEIDDKRLQKLKRVQAGELRGLADLMAEKKVAGYQEGILDALLAEMRLLCEGEY</sequence>
<dbReference type="RefSeq" id="WP_086987928.1">
    <property type="nucleotide sequence ID" value="NZ_FJMZ01000001.1"/>
</dbReference>
<organism evidence="4 6">
    <name type="scientific">Trichococcus flocculiformis</name>
    <dbReference type="NCBI Taxonomy" id="82803"/>
    <lineage>
        <taxon>Bacteria</taxon>
        <taxon>Bacillati</taxon>
        <taxon>Bacillota</taxon>
        <taxon>Bacilli</taxon>
        <taxon>Lactobacillales</taxon>
        <taxon>Carnobacteriaceae</taxon>
        <taxon>Trichococcus</taxon>
    </lineage>
</organism>
<reference evidence="4 6" key="2">
    <citation type="submission" date="2016-10" db="EMBL/GenBank/DDBJ databases">
        <authorList>
            <person name="Varghese N."/>
            <person name="Submissions S."/>
        </authorList>
    </citation>
    <scope>NUCLEOTIDE SEQUENCE [LARGE SCALE GENOMIC DNA]</scope>
    <source>
        <strain evidence="4 6">DSM 2094</strain>
    </source>
</reference>
<keyword evidence="5" id="KW-1185">Reference proteome</keyword>
<protein>
    <submittedName>
        <fullName evidence="4">TIGR02679 family protein</fullName>
    </submittedName>
</protein>
<evidence type="ECO:0000313" key="6">
    <source>
        <dbReference type="Proteomes" id="UP000199686"/>
    </source>
</evidence>
<dbReference type="Pfam" id="PF09664">
    <property type="entry name" value="DUF2399"/>
    <property type="match status" value="1"/>
</dbReference>
<dbReference type="EMBL" id="FOQC01000002">
    <property type="protein sequence ID" value="SFH49776.1"/>
    <property type="molecule type" value="Genomic_DNA"/>
</dbReference>
<proteinExistence type="predicted"/>
<evidence type="ECO:0000313" key="5">
    <source>
        <dbReference type="Proteomes" id="UP000195947"/>
    </source>
</evidence>
<evidence type="ECO:0000313" key="3">
    <source>
        <dbReference type="EMBL" id="CZQ80898.1"/>
    </source>
</evidence>
<dbReference type="InterPro" id="IPR024466">
    <property type="entry name" value="CHP02679_N"/>
</dbReference>
<evidence type="ECO:0000313" key="4">
    <source>
        <dbReference type="EMBL" id="SFH49776.1"/>
    </source>
</evidence>
<dbReference type="Pfam" id="PF11796">
    <property type="entry name" value="DUF3323"/>
    <property type="match status" value="1"/>
</dbReference>
<dbReference type="AlphaFoldDB" id="A0AB38BEE8"/>
<comment type="caution">
    <text evidence="4">The sequence shown here is derived from an EMBL/GenBank/DDBJ whole genome shotgun (WGS) entry which is preliminary data.</text>
</comment>
<feature type="domain" description="DUF2399" evidence="1">
    <location>
        <begin position="288"/>
        <end position="440"/>
    </location>
</feature>
<evidence type="ECO:0000259" key="2">
    <source>
        <dbReference type="Pfam" id="PF11796"/>
    </source>
</evidence>
<accession>A0AB38BEE8</accession>
<dbReference type="EMBL" id="FJMZ01000001">
    <property type="protein sequence ID" value="CZQ80898.1"/>
    <property type="molecule type" value="Genomic_DNA"/>
</dbReference>
<name>A0AB38BEE8_9LACT</name>
<gene>
    <name evidence="4" type="ORF">SAMN04488507_100241</name>
    <name evidence="3" type="ORF">TFLO_144</name>
</gene>
<dbReference type="Proteomes" id="UP000199686">
    <property type="component" value="Unassembled WGS sequence"/>
</dbReference>
<evidence type="ECO:0000259" key="1">
    <source>
        <dbReference type="Pfam" id="PF09664"/>
    </source>
</evidence>
<dbReference type="InterPro" id="IPR024465">
    <property type="entry name" value="DUF2399"/>
</dbReference>